<protein>
    <submittedName>
        <fullName evidence="1">Cysteine-rich KTR domain-containing protein</fullName>
    </submittedName>
</protein>
<dbReference type="AlphaFoldDB" id="A0AAP2UPW7"/>
<dbReference type="Proteomes" id="UP001203972">
    <property type="component" value="Unassembled WGS sequence"/>
</dbReference>
<sequence length="54" mass="6303">MCPICKNKTRTKVRPDTELINFPLFCPKCKQESIINVKRQQITIIEPDAKTQSR</sequence>
<dbReference type="Pfam" id="PF14205">
    <property type="entry name" value="Cys_rich_KTR"/>
    <property type="match status" value="1"/>
</dbReference>
<gene>
    <name evidence="1" type="ORF">MKC95_16310</name>
</gene>
<evidence type="ECO:0000313" key="2">
    <source>
        <dbReference type="Proteomes" id="UP001203972"/>
    </source>
</evidence>
<evidence type="ECO:0000313" key="1">
    <source>
        <dbReference type="EMBL" id="MCR0234334.1"/>
    </source>
</evidence>
<dbReference type="EMBL" id="JAKTMA010000031">
    <property type="protein sequence ID" value="MCR0234334.1"/>
    <property type="molecule type" value="Genomic_DNA"/>
</dbReference>
<organism evidence="1 2">
    <name type="scientific">Clostridium innocuum</name>
    <dbReference type="NCBI Taxonomy" id="1522"/>
    <lineage>
        <taxon>Bacteria</taxon>
        <taxon>Bacillati</taxon>
        <taxon>Bacillota</taxon>
        <taxon>Clostridia</taxon>
        <taxon>Eubacteriales</taxon>
        <taxon>Clostridiaceae</taxon>
        <taxon>Clostridium</taxon>
    </lineage>
</organism>
<accession>A0AAP2UPW7</accession>
<comment type="caution">
    <text evidence="1">The sequence shown here is derived from an EMBL/GenBank/DDBJ whole genome shotgun (WGS) entry which is preliminary data.</text>
</comment>
<name>A0AAP2UPW7_CLOIN</name>
<proteinExistence type="predicted"/>
<reference evidence="1" key="1">
    <citation type="journal article" date="2022" name="Clin. Infect. Dis.">
        <title>Association between Clostridium innocuum and antibiotic-associated diarrhea in adults and children: A cross-sectional study and comparative genomics analysis.</title>
        <authorList>
            <person name="Cherny K.E."/>
            <person name="Muscat E.B."/>
            <person name="Balaji A."/>
            <person name="Mukherjee J."/>
            <person name="Ozer E.A."/>
            <person name="Angarone M.P."/>
            <person name="Hauser A.R."/>
            <person name="Sichel J.S."/>
            <person name="Amponsah E."/>
            <person name="Kociolek L.K."/>
        </authorList>
    </citation>
    <scope>NUCLEOTIDE SEQUENCE</scope>
    <source>
        <strain evidence="1">NU1-AC-029v</strain>
    </source>
</reference>
<dbReference type="InterPro" id="IPR025957">
    <property type="entry name" value="Cys_rich_KTR"/>
</dbReference>